<evidence type="ECO:0000256" key="6">
    <source>
        <dbReference type="RuleBase" id="RU362103"/>
    </source>
</evidence>
<reference evidence="9 10" key="1">
    <citation type="journal article" date="2012" name="BMC Genomics">
        <title>Comparative genomics of the white-rot fungi, Phanerochaete carnosa and P. chrysosporium, to elucidate the genetic basis of the distinct wood types they colonize.</title>
        <authorList>
            <person name="Suzuki H."/>
            <person name="MacDonald J."/>
            <person name="Syed K."/>
            <person name="Salamov A."/>
            <person name="Hori C."/>
            <person name="Aerts A."/>
            <person name="Henrissat B."/>
            <person name="Wiebenga A."/>
            <person name="vanKuyk P.A."/>
            <person name="Barry K."/>
            <person name="Lindquist E."/>
            <person name="LaButti K."/>
            <person name="Lapidus A."/>
            <person name="Lucas S."/>
            <person name="Coutinho P."/>
            <person name="Gong Y."/>
            <person name="Samejima M."/>
            <person name="Mahadevan R."/>
            <person name="Abou-Zaid M."/>
            <person name="de Vries R.P."/>
            <person name="Igarashi K."/>
            <person name="Yadav J.S."/>
            <person name="Grigoriev I.V."/>
            <person name="Master E.R."/>
        </authorList>
    </citation>
    <scope>NUCLEOTIDE SEQUENCE [LARGE SCALE GENOMIC DNA]</scope>
    <source>
        <strain evidence="9 10">HHB-10118-sp</strain>
    </source>
</reference>
<dbReference type="EC" id="3.1.1.5" evidence="6"/>
<evidence type="ECO:0000256" key="1">
    <source>
        <dbReference type="ARBA" id="ARBA00008780"/>
    </source>
</evidence>
<comment type="similarity">
    <text evidence="1 6">Belongs to the lysophospholipase family.</text>
</comment>
<dbReference type="GO" id="GO:0005829">
    <property type="term" value="C:cytosol"/>
    <property type="evidence" value="ECO:0007669"/>
    <property type="project" value="TreeGrafter"/>
</dbReference>
<gene>
    <name evidence="9" type="ORF">PHACADRAFT_206635</name>
</gene>
<dbReference type="PROSITE" id="PS51210">
    <property type="entry name" value="PLA2C"/>
    <property type="match status" value="1"/>
</dbReference>
<feature type="region of interest" description="Disordered" evidence="7">
    <location>
        <begin position="534"/>
        <end position="576"/>
    </location>
</feature>
<dbReference type="OrthoDB" id="4084751at2759"/>
<proteinExistence type="inferred from homology"/>
<dbReference type="GeneID" id="18912528"/>
<evidence type="ECO:0000313" key="9">
    <source>
        <dbReference type="EMBL" id="EKM57756.1"/>
    </source>
</evidence>
<dbReference type="SUPFAM" id="SSF52151">
    <property type="entry name" value="FabD/lysophospholipase-like"/>
    <property type="match status" value="1"/>
</dbReference>
<dbReference type="PANTHER" id="PTHR10728:SF40">
    <property type="entry name" value="PATATIN FAMILY PROTEIN"/>
    <property type="match status" value="1"/>
</dbReference>
<evidence type="ECO:0000259" key="8">
    <source>
        <dbReference type="PROSITE" id="PS51210"/>
    </source>
</evidence>
<dbReference type="Proteomes" id="UP000008370">
    <property type="component" value="Unassembled WGS sequence"/>
</dbReference>
<dbReference type="GO" id="GO:0004623">
    <property type="term" value="F:phospholipase A2 activity"/>
    <property type="evidence" value="ECO:0007669"/>
    <property type="project" value="TreeGrafter"/>
</dbReference>
<evidence type="ECO:0000313" key="10">
    <source>
        <dbReference type="Proteomes" id="UP000008370"/>
    </source>
</evidence>
<name>K5V542_PHACS</name>
<dbReference type="InterPro" id="IPR002642">
    <property type="entry name" value="LysoPLipase_cat_dom"/>
</dbReference>
<organism evidence="9 10">
    <name type="scientific">Phanerochaete carnosa (strain HHB-10118-sp)</name>
    <name type="common">White-rot fungus</name>
    <name type="synonym">Peniophora carnosa</name>
    <dbReference type="NCBI Taxonomy" id="650164"/>
    <lineage>
        <taxon>Eukaryota</taxon>
        <taxon>Fungi</taxon>
        <taxon>Dikarya</taxon>
        <taxon>Basidiomycota</taxon>
        <taxon>Agaricomycotina</taxon>
        <taxon>Agaricomycetes</taxon>
        <taxon>Polyporales</taxon>
        <taxon>Phanerochaetaceae</taxon>
        <taxon>Phanerochaete</taxon>
    </lineage>
</organism>
<accession>K5V542</accession>
<dbReference type="AlphaFoldDB" id="K5V542"/>
<dbReference type="InParanoid" id="K5V542"/>
<sequence>MSEWSWPTALDFSAVRSRISALFQELSLGPGSLYSEIMDTRPDPNIYPEIEWDAEVRLGEDLCLAERAFVAERKRVMRASFAQLMGVPEAEVDERDLPIVAIAGSGGGYRAMLNTIGSLCGAASAGVLDCATYTAGVSGTCWALGVMHSGVSGSYTPQDAARHLKDRIQTSYLDMDTLDALVTPPTNKYLLYGLLRKAAGLKGTISLVDVYGTLLGSRILVPSDLSRLDPQNLSLHLMRKGIDRGQLPMPIFTAIQHAIPPIAIQAIRELQSERVADDDSKRVDEIGRAQAYVSNISSRFFWYEFTPYEVGCDEIGAWIPSWSFGREFHNGKSLERRPELGFTILAGIFGSAFCASLKLYFREIQPTLELFPSQLYRWLLEIISENERDLGLIHPVLPDQIPNFLKGLNGQLRSGSPPDLADREYMTFMARCRSGIKHTLLSSSEEERRLYNCPRCERGFSGLVVHSCGRQVAVVKASIWLVELTSLTELAARRGLRTWPRGASWPAEVHPAHLHAKNSGEVVGLAVGDEEARAASRKLAETQESALAEQTHRQSSTDERGIPDHDETPPRQHPLRSCEVWIGSSESHEADSSRLEDLDEEALLKRDGIGVVYIPLAPHEARAPGFDPFVVSTWRREVTPEESQALLDVSEVGPHVQRVLRVSKAALGTLGRRTLPIVARRSLGSFAQYGCERSGNGLEQNGKGTFGVFTAV</sequence>
<evidence type="ECO:0000256" key="3">
    <source>
        <dbReference type="ARBA" id="ARBA00022963"/>
    </source>
</evidence>
<dbReference type="InterPro" id="IPR016035">
    <property type="entry name" value="Acyl_Trfase/lysoPLipase"/>
</dbReference>
<dbReference type="Gene3D" id="3.40.1090.10">
    <property type="entry name" value="Cytosolic phospholipase A2 catalytic domain"/>
    <property type="match status" value="1"/>
</dbReference>
<feature type="compositionally biased region" description="Basic and acidic residues" evidence="7">
    <location>
        <begin position="550"/>
        <end position="570"/>
    </location>
</feature>
<keyword evidence="3 5" id="KW-0442">Lipid degradation</keyword>
<dbReference type="SMART" id="SM00022">
    <property type="entry name" value="PLAc"/>
    <property type="match status" value="1"/>
</dbReference>
<dbReference type="HOGENOM" id="CLU_013227_1_0_1"/>
<evidence type="ECO:0000256" key="5">
    <source>
        <dbReference type="PROSITE-ProRule" id="PRU00555"/>
    </source>
</evidence>
<keyword evidence="4 5" id="KW-0443">Lipid metabolism</keyword>
<evidence type="ECO:0000256" key="4">
    <source>
        <dbReference type="ARBA" id="ARBA00023098"/>
    </source>
</evidence>
<evidence type="ECO:0000256" key="2">
    <source>
        <dbReference type="ARBA" id="ARBA00022801"/>
    </source>
</evidence>
<dbReference type="Pfam" id="PF01735">
    <property type="entry name" value="PLA2_B"/>
    <property type="match status" value="1"/>
</dbReference>
<dbReference type="RefSeq" id="XP_007393101.1">
    <property type="nucleotide sequence ID" value="XM_007393039.1"/>
</dbReference>
<dbReference type="PANTHER" id="PTHR10728">
    <property type="entry name" value="CYTOSOLIC PHOSPHOLIPASE A2"/>
    <property type="match status" value="1"/>
</dbReference>
<protein>
    <recommendedName>
        <fullName evidence="6">Lysophospholipase</fullName>
        <ecNumber evidence="6">3.1.1.5</ecNumber>
    </recommendedName>
</protein>
<feature type="domain" description="PLA2c" evidence="8">
    <location>
        <begin position="48"/>
        <end position="390"/>
    </location>
</feature>
<keyword evidence="10" id="KW-1185">Reference proteome</keyword>
<dbReference type="STRING" id="650164.K5V542"/>
<keyword evidence="2 5" id="KW-0378">Hydrolase</keyword>
<evidence type="ECO:0000256" key="7">
    <source>
        <dbReference type="SAM" id="MobiDB-lite"/>
    </source>
</evidence>
<comment type="catalytic activity">
    <reaction evidence="6">
        <text>a 1-acyl-sn-glycero-3-phosphocholine + H2O = sn-glycerol 3-phosphocholine + a fatty acid + H(+)</text>
        <dbReference type="Rhea" id="RHEA:15177"/>
        <dbReference type="ChEBI" id="CHEBI:15377"/>
        <dbReference type="ChEBI" id="CHEBI:15378"/>
        <dbReference type="ChEBI" id="CHEBI:16870"/>
        <dbReference type="ChEBI" id="CHEBI:28868"/>
        <dbReference type="ChEBI" id="CHEBI:58168"/>
        <dbReference type="EC" id="3.1.1.5"/>
    </reaction>
</comment>
<dbReference type="GO" id="GO:0046475">
    <property type="term" value="P:glycerophospholipid catabolic process"/>
    <property type="evidence" value="ECO:0007669"/>
    <property type="project" value="TreeGrafter"/>
</dbReference>
<dbReference type="KEGG" id="pco:PHACADRAFT_206635"/>
<dbReference type="GO" id="GO:0004622">
    <property type="term" value="F:phosphatidylcholine lysophospholipase activity"/>
    <property type="evidence" value="ECO:0007669"/>
    <property type="project" value="UniProtKB-EC"/>
</dbReference>
<dbReference type="EMBL" id="JH930470">
    <property type="protein sequence ID" value="EKM57756.1"/>
    <property type="molecule type" value="Genomic_DNA"/>
</dbReference>